<name>A0A183J5V4_9BILA</name>
<dbReference type="SUPFAM" id="SSF55550">
    <property type="entry name" value="SH2 domain"/>
    <property type="match status" value="1"/>
</dbReference>
<feature type="domain" description="SH2" evidence="1">
    <location>
        <begin position="22"/>
        <end position="84"/>
    </location>
</feature>
<organism evidence="4">
    <name type="scientific">Soboliphyme baturini</name>
    <dbReference type="NCBI Taxonomy" id="241478"/>
    <lineage>
        <taxon>Eukaryota</taxon>
        <taxon>Metazoa</taxon>
        <taxon>Ecdysozoa</taxon>
        <taxon>Nematoda</taxon>
        <taxon>Enoplea</taxon>
        <taxon>Dorylaimia</taxon>
        <taxon>Dioctophymatida</taxon>
        <taxon>Dioctophymatoidea</taxon>
        <taxon>Soboliphymatidae</taxon>
        <taxon>Soboliphyme</taxon>
    </lineage>
</organism>
<dbReference type="Pfam" id="PF00017">
    <property type="entry name" value="SH2"/>
    <property type="match status" value="1"/>
</dbReference>
<evidence type="ECO:0000313" key="2">
    <source>
        <dbReference type="EMBL" id="VDP38410.1"/>
    </source>
</evidence>
<dbReference type="GO" id="GO:0005085">
    <property type="term" value="F:guanyl-nucleotide exchange factor activity"/>
    <property type="evidence" value="ECO:0007669"/>
    <property type="project" value="InterPro"/>
</dbReference>
<dbReference type="InterPro" id="IPR036964">
    <property type="entry name" value="RASGEF_cat_dom_sf"/>
</dbReference>
<gene>
    <name evidence="2" type="ORF">SBAD_LOCUS11252</name>
</gene>
<dbReference type="Gene3D" id="1.10.840.10">
    <property type="entry name" value="Ras guanine-nucleotide exchange factors catalytic domain"/>
    <property type="match status" value="2"/>
</dbReference>
<proteinExistence type="predicted"/>
<dbReference type="InterPro" id="IPR051853">
    <property type="entry name" value="SH2-Ras-GEF_adapter"/>
</dbReference>
<dbReference type="InterPro" id="IPR036860">
    <property type="entry name" value="SH2_dom_sf"/>
</dbReference>
<keyword evidence="3" id="KW-1185">Reference proteome</keyword>
<accession>A0A183J5V4</accession>
<dbReference type="WBParaSite" id="SBAD_0001163601-mRNA-1">
    <property type="protein sequence ID" value="SBAD_0001163601-mRNA-1"/>
    <property type="gene ID" value="SBAD_0001163601"/>
</dbReference>
<evidence type="ECO:0000313" key="3">
    <source>
        <dbReference type="Proteomes" id="UP000270296"/>
    </source>
</evidence>
<evidence type="ECO:0000259" key="1">
    <source>
        <dbReference type="Pfam" id="PF00017"/>
    </source>
</evidence>
<dbReference type="InterPro" id="IPR000980">
    <property type="entry name" value="SH2"/>
</dbReference>
<dbReference type="GO" id="GO:0007264">
    <property type="term" value="P:small GTPase-mediated signal transduction"/>
    <property type="evidence" value="ECO:0007669"/>
    <property type="project" value="InterPro"/>
</dbReference>
<reference evidence="4" key="1">
    <citation type="submission" date="2016-06" db="UniProtKB">
        <authorList>
            <consortium name="WormBaseParasite"/>
        </authorList>
    </citation>
    <scope>IDENTIFICATION</scope>
</reference>
<dbReference type="AlphaFoldDB" id="A0A183J5V4"/>
<dbReference type="Gene3D" id="3.30.505.10">
    <property type="entry name" value="SH2 domain"/>
    <property type="match status" value="1"/>
</dbReference>
<dbReference type="Proteomes" id="UP000270296">
    <property type="component" value="Unassembled WGS sequence"/>
</dbReference>
<dbReference type="PANTHER" id="PTHR14247:SF8">
    <property type="entry name" value="RAS-GEF DOMAIN-CONTAINING PROTEIN"/>
    <property type="match status" value="1"/>
</dbReference>
<evidence type="ECO:0000313" key="4">
    <source>
        <dbReference type="WBParaSite" id="SBAD_0001163601-mRNA-1"/>
    </source>
</evidence>
<sequence>MEPFLTCYNGIVLLDSSVQHGYKFQVRDSVSRLGDYVITCNWQGSPMHCAINRIVLEPKSVYEKTVYRIAKEQFPSVPALIRFYVGSKTPLTPESSVDLYHCGSAAGRLKAPPKPFRVAVLHNKNKSPVVGRNKSGQFKEISGSTDHDDYHEYCDIDYEEALEDVHSTKFGVTPPPLPLRNELQRDSACVPDITIYDQPNPECRPCVFHEVPSQLQLNEYQSELFDADSKPLDSRLWPQVETALLTVDFSQLACQLTKQDFQLLQTDSMIMAQSLWNRLRTTYTSLAVNYETQLRRIFRGEAGVGLPCHTISLPDLLPLAKLLEVNNVKCGALWDADDMDITYGIEKFWSLLEQSRFWCKLLKKWENNCDLMLRCGIEKLQPIVSEMCRTEFQLKLLWGSKGAAVNSEERYLKFDQLLDLMAERCEMQFATFS</sequence>
<dbReference type="OrthoDB" id="9204160at2759"/>
<dbReference type="PANTHER" id="PTHR14247">
    <property type="entry name" value="BREAST CANCER ANTI-ESTROGEN RESISTANCE PROTEIN 3 HOMOLOG-LIKE PROTEIN"/>
    <property type="match status" value="1"/>
</dbReference>
<protein>
    <submittedName>
        <fullName evidence="4">SH2 domain-containing protein</fullName>
    </submittedName>
</protein>
<dbReference type="EMBL" id="UZAM01015335">
    <property type="protein sequence ID" value="VDP38410.1"/>
    <property type="molecule type" value="Genomic_DNA"/>
</dbReference>
<reference evidence="2 3" key="2">
    <citation type="submission" date="2018-11" db="EMBL/GenBank/DDBJ databases">
        <authorList>
            <consortium name="Pathogen Informatics"/>
        </authorList>
    </citation>
    <scope>NUCLEOTIDE SEQUENCE [LARGE SCALE GENOMIC DNA]</scope>
</reference>